<organism evidence="4 5">
    <name type="scientific">Reinekea forsetii</name>
    <dbReference type="NCBI Taxonomy" id="1336806"/>
    <lineage>
        <taxon>Bacteria</taxon>
        <taxon>Pseudomonadati</taxon>
        <taxon>Pseudomonadota</taxon>
        <taxon>Gammaproteobacteria</taxon>
        <taxon>Oceanospirillales</taxon>
        <taxon>Saccharospirillaceae</taxon>
        <taxon>Reinekea</taxon>
    </lineage>
</organism>
<reference evidence="4 5" key="1">
    <citation type="journal article" date="2017" name="Environ. Microbiol.">
        <title>Genomic and physiological analyses of 'Reinekea forsetii' reveal a versatile opportunistic lifestyle during spring algae blooms.</title>
        <authorList>
            <person name="Avci B."/>
            <person name="Hahnke R.L."/>
            <person name="Chafee M."/>
            <person name="Fischer T."/>
            <person name="Gruber-Vodicka H."/>
            <person name="Tegetmeyer H.E."/>
            <person name="Harder J."/>
            <person name="Fuchs B.M."/>
            <person name="Amann R.I."/>
            <person name="Teeling H."/>
        </authorList>
    </citation>
    <scope>NUCLEOTIDE SEQUENCE [LARGE SCALE GENOMIC DNA]</scope>
    <source>
        <strain evidence="4 5">Hel1_31_D35</strain>
    </source>
</reference>
<dbReference type="PANTHER" id="PTHR21600">
    <property type="entry name" value="MITOCHONDRIAL RNA PSEUDOURIDINE SYNTHASE"/>
    <property type="match status" value="1"/>
</dbReference>
<evidence type="ECO:0000313" key="4">
    <source>
        <dbReference type="EMBL" id="ATX75389.1"/>
    </source>
</evidence>
<dbReference type="Pfam" id="PF00849">
    <property type="entry name" value="PseudoU_synth_2"/>
    <property type="match status" value="1"/>
</dbReference>
<dbReference type="GO" id="GO:0140098">
    <property type="term" value="F:catalytic activity, acting on RNA"/>
    <property type="evidence" value="ECO:0007669"/>
    <property type="project" value="UniProtKB-ARBA"/>
</dbReference>
<dbReference type="InterPro" id="IPR050188">
    <property type="entry name" value="RluA_PseudoU_synthase"/>
</dbReference>
<sequence>MPGPKADINLDEPEVNLDPDDTPSNLSEASAEPGDKASDLASTNTAVAQNSSSLIGLADQQPSIVADHPDFWVVNKPIGWTVQRDEQAPSVLQWLEETYGAKVYPVHRLDKPTSGLLLVAKTTVGNRALSQAFAQRGIEKTYLALSDKKPLKKQGWVKGDMAVSRRSQWKLLRTVANPAITQFTSSLLANGLRGFILHPKTGKTHQLRVALKSLGCPILGDSLYAGTAADRVYLHAWKIAFQFQDIQHAYQVDPTDGLFGAWQLEQNG</sequence>
<comment type="similarity">
    <text evidence="1">Belongs to the pseudouridine synthase RluA family.</text>
</comment>
<dbReference type="CDD" id="cd02869">
    <property type="entry name" value="PseudoU_synth_RluA_like"/>
    <property type="match status" value="1"/>
</dbReference>
<dbReference type="InterPro" id="IPR020103">
    <property type="entry name" value="PsdUridine_synth_cat_dom_sf"/>
</dbReference>
<proteinExistence type="inferred from homology"/>
<dbReference type="GO" id="GO:0000455">
    <property type="term" value="P:enzyme-directed rRNA pseudouridine synthesis"/>
    <property type="evidence" value="ECO:0007669"/>
    <property type="project" value="TreeGrafter"/>
</dbReference>
<dbReference type="InterPro" id="IPR006145">
    <property type="entry name" value="PsdUridine_synth_RsuA/RluA"/>
</dbReference>
<dbReference type="EC" id="4.2.1.70" evidence="4"/>
<accession>A0A2K8KML7</accession>
<dbReference type="InterPro" id="IPR006508">
    <property type="entry name" value="PsdUridine_synth_RluA-like"/>
</dbReference>
<keyword evidence="5" id="KW-1185">Reference proteome</keyword>
<feature type="region of interest" description="Disordered" evidence="2">
    <location>
        <begin position="1"/>
        <end position="45"/>
    </location>
</feature>
<dbReference type="GO" id="GO:0009982">
    <property type="term" value="F:pseudouridine synthase activity"/>
    <property type="evidence" value="ECO:0007669"/>
    <property type="project" value="InterPro"/>
</dbReference>
<evidence type="ECO:0000256" key="1">
    <source>
        <dbReference type="ARBA" id="ARBA00010876"/>
    </source>
</evidence>
<dbReference type="NCBIfam" id="TIGR01621">
    <property type="entry name" value="RluA-like"/>
    <property type="match status" value="1"/>
</dbReference>
<evidence type="ECO:0000259" key="3">
    <source>
        <dbReference type="Pfam" id="PF00849"/>
    </source>
</evidence>
<dbReference type="AlphaFoldDB" id="A0A2K8KML7"/>
<evidence type="ECO:0000313" key="5">
    <source>
        <dbReference type="Proteomes" id="UP000229757"/>
    </source>
</evidence>
<feature type="domain" description="Pseudouridine synthase RsuA/RluA-like" evidence="3">
    <location>
        <begin position="70"/>
        <end position="212"/>
    </location>
</feature>
<dbReference type="GO" id="GO:0004730">
    <property type="term" value="F:pseudouridylate synthase activity"/>
    <property type="evidence" value="ECO:0007669"/>
    <property type="project" value="UniProtKB-EC"/>
</dbReference>
<dbReference type="Gene3D" id="3.30.2350.10">
    <property type="entry name" value="Pseudouridine synthase"/>
    <property type="match status" value="1"/>
</dbReference>
<dbReference type="KEGG" id="rfo:REIFOR_00212"/>
<dbReference type="EMBL" id="CP011797">
    <property type="protein sequence ID" value="ATX75389.1"/>
    <property type="molecule type" value="Genomic_DNA"/>
</dbReference>
<dbReference type="PANTHER" id="PTHR21600:SF87">
    <property type="entry name" value="RNA PSEUDOURIDYLATE SYNTHASE DOMAIN-CONTAINING PROTEIN 1"/>
    <property type="match status" value="1"/>
</dbReference>
<dbReference type="InterPro" id="IPR006224">
    <property type="entry name" value="PsdUridine_synth_RluA-like_CS"/>
</dbReference>
<dbReference type="OrthoDB" id="9807829at2"/>
<dbReference type="SUPFAM" id="SSF55120">
    <property type="entry name" value="Pseudouridine synthase"/>
    <property type="match status" value="1"/>
</dbReference>
<feature type="compositionally biased region" description="Acidic residues" evidence="2">
    <location>
        <begin position="9"/>
        <end position="21"/>
    </location>
</feature>
<protein>
    <submittedName>
        <fullName evidence="4">Ribosomal large subunit pseudouridine synthase D</fullName>
        <ecNumber evidence="4">4.2.1.70</ecNumber>
    </submittedName>
</protein>
<gene>
    <name evidence="4" type="ORF">REIFOR_00212</name>
</gene>
<evidence type="ECO:0000256" key="2">
    <source>
        <dbReference type="SAM" id="MobiDB-lite"/>
    </source>
</evidence>
<name>A0A2K8KML7_9GAMM</name>
<dbReference type="RefSeq" id="WP_100255802.1">
    <property type="nucleotide sequence ID" value="NZ_CP011797.1"/>
</dbReference>
<dbReference type="Proteomes" id="UP000229757">
    <property type="component" value="Chromosome"/>
</dbReference>
<keyword evidence="4" id="KW-0456">Lyase</keyword>
<dbReference type="PROSITE" id="PS01129">
    <property type="entry name" value="PSI_RLU"/>
    <property type="match status" value="1"/>
</dbReference>
<dbReference type="GO" id="GO:0003723">
    <property type="term" value="F:RNA binding"/>
    <property type="evidence" value="ECO:0007669"/>
    <property type="project" value="InterPro"/>
</dbReference>